<gene>
    <name evidence="2" type="ORF">VQ02_24290</name>
</gene>
<reference evidence="2 3" key="1">
    <citation type="submission" date="2015-03" db="EMBL/GenBank/DDBJ databases">
        <title>Genome sequencing of Methylobacterium variabile DSM 16961.</title>
        <authorList>
            <person name="Chaudhry V."/>
            <person name="Patil P.B."/>
        </authorList>
    </citation>
    <scope>NUCLEOTIDE SEQUENCE [LARGE SCALE GENOMIC DNA]</scope>
    <source>
        <strain evidence="2 3">DSM 16961</strain>
    </source>
</reference>
<dbReference type="SUPFAM" id="SSF54909">
    <property type="entry name" value="Dimeric alpha+beta barrel"/>
    <property type="match status" value="2"/>
</dbReference>
<protein>
    <recommendedName>
        <fullName evidence="1">EthD domain-containing protein</fullName>
    </recommendedName>
</protein>
<dbReference type="Pfam" id="PF07110">
    <property type="entry name" value="EthD"/>
    <property type="match status" value="2"/>
</dbReference>
<comment type="caution">
    <text evidence="2">The sequence shown here is derived from an EMBL/GenBank/DDBJ whole genome shotgun (WGS) entry which is preliminary data.</text>
</comment>
<dbReference type="RefSeq" id="WP_048446797.1">
    <property type="nucleotide sequence ID" value="NZ_LABY01000180.1"/>
</dbReference>
<sequence>MFVRMGLLRRRPDLSPDAFRRHWREVHGPLAARFPGLVAYHQNHVVDRRQLGVDHARGAWDIDGISELWFESEEAMRAAIDSPAYPPTRADEASFLAETRIVTVEQRIVVPFDSSTPRWIKRMSFLRRPAHVTPEQFRHEWFEVHAPLVRAFPTLLGYRQNLILSRQAPPGRPVGYEAVPADGIVEMWFSDEAALQASFADAAAVRSQAHAHTFIAEITPFLVEVHAVV</sequence>
<proteinExistence type="predicted"/>
<dbReference type="OrthoDB" id="6369070at2"/>
<feature type="domain" description="EthD" evidence="1">
    <location>
        <begin position="11"/>
        <end position="97"/>
    </location>
</feature>
<organism evidence="2 3">
    <name type="scientific">Methylobacterium variabile</name>
    <dbReference type="NCBI Taxonomy" id="298794"/>
    <lineage>
        <taxon>Bacteria</taxon>
        <taxon>Pseudomonadati</taxon>
        <taxon>Pseudomonadota</taxon>
        <taxon>Alphaproteobacteria</taxon>
        <taxon>Hyphomicrobiales</taxon>
        <taxon>Methylobacteriaceae</taxon>
        <taxon>Methylobacterium</taxon>
    </lineage>
</organism>
<name>A0A0J6SET7_9HYPH</name>
<keyword evidence="3" id="KW-1185">Reference proteome</keyword>
<dbReference type="InterPro" id="IPR009799">
    <property type="entry name" value="EthD_dom"/>
</dbReference>
<dbReference type="InterPro" id="IPR011008">
    <property type="entry name" value="Dimeric_a/b-barrel"/>
</dbReference>
<dbReference type="GO" id="GO:0016491">
    <property type="term" value="F:oxidoreductase activity"/>
    <property type="evidence" value="ECO:0007669"/>
    <property type="project" value="InterPro"/>
</dbReference>
<feature type="domain" description="EthD" evidence="1">
    <location>
        <begin position="131"/>
        <end position="215"/>
    </location>
</feature>
<accession>A0A0J6SET7</accession>
<dbReference type="Gene3D" id="3.30.70.100">
    <property type="match status" value="2"/>
</dbReference>
<dbReference type="NCBIfam" id="TIGR02118">
    <property type="entry name" value="EthD family reductase"/>
    <property type="match status" value="2"/>
</dbReference>
<dbReference type="PATRIC" id="fig|298794.3.peg.2409"/>
<evidence type="ECO:0000313" key="3">
    <source>
        <dbReference type="Proteomes" id="UP000035955"/>
    </source>
</evidence>
<evidence type="ECO:0000313" key="2">
    <source>
        <dbReference type="EMBL" id="KMO32202.1"/>
    </source>
</evidence>
<evidence type="ECO:0000259" key="1">
    <source>
        <dbReference type="Pfam" id="PF07110"/>
    </source>
</evidence>
<dbReference type="AlphaFoldDB" id="A0A0J6SET7"/>
<dbReference type="EMBL" id="LABY01000180">
    <property type="protein sequence ID" value="KMO32202.1"/>
    <property type="molecule type" value="Genomic_DNA"/>
</dbReference>
<dbReference type="Proteomes" id="UP000035955">
    <property type="component" value="Unassembled WGS sequence"/>
</dbReference>